<sequence length="229" mass="24695">MFLQGGVPNEDSTVLGEVAPDGAAASAGLQSGDEIVSIDEEQTSSWPELQRVVQQHPEEELTLEVERGDQTLQVEATPESVDNQDQQVGQLGVQASLNTGFWDKLIGGVERSWDTFVQILVALQTLVTNFSLDQLGGPVAIFELSNQAAQQGVITSLLLTAMISVNLGIVNLLPIPGLDGGKLLLNIVEAVRGKPISEEKEGLITLVGFGLLMLLMVLVTWNDIQRFFF</sequence>
<evidence type="ECO:0000256" key="4">
    <source>
        <dbReference type="ARBA" id="ARBA00022670"/>
    </source>
</evidence>
<dbReference type="MEROPS" id="M50.011"/>
<name>A0A091C345_9ENTE</name>
<comment type="similarity">
    <text evidence="3">Belongs to the peptidase M50B family.</text>
</comment>
<comment type="caution">
    <text evidence="13">The sequence shown here is derived from an EMBL/GenBank/DDBJ whole genome shotgun (WGS) entry which is preliminary data.</text>
</comment>
<keyword evidence="9 13" id="KW-0482">Metalloprotease</keyword>
<keyword evidence="5 11" id="KW-0812">Transmembrane</keyword>
<keyword evidence="6 13" id="KW-0378">Hydrolase</keyword>
<proteinExistence type="inferred from homology"/>
<evidence type="ECO:0000259" key="12">
    <source>
        <dbReference type="SMART" id="SM00228"/>
    </source>
</evidence>
<dbReference type="EC" id="3.4.24.-" evidence="13"/>
<evidence type="ECO:0000256" key="7">
    <source>
        <dbReference type="ARBA" id="ARBA00022833"/>
    </source>
</evidence>
<evidence type="ECO:0000256" key="1">
    <source>
        <dbReference type="ARBA" id="ARBA00001947"/>
    </source>
</evidence>
<evidence type="ECO:0000256" key="6">
    <source>
        <dbReference type="ARBA" id="ARBA00022801"/>
    </source>
</evidence>
<reference evidence="13 14" key="1">
    <citation type="submission" date="2014-08" db="EMBL/GenBank/DDBJ databases">
        <title>Genome sequence of Tetragenococcus muriaticus.</title>
        <authorList>
            <person name="Chuea-nongthon C."/>
            <person name="Rodtong S."/>
            <person name="Yongsawatdigul J."/>
            <person name="Steele J.L."/>
            <person name="Liu X.-y."/>
            <person name="Speers J."/>
            <person name="Glasner J.D."/>
            <person name="Neeno-Eckwall E.C."/>
        </authorList>
    </citation>
    <scope>NUCLEOTIDE SEQUENCE [LARGE SCALE GENOMIC DNA]</scope>
    <source>
        <strain evidence="13 14">PMC-11-5</strain>
    </source>
</reference>
<keyword evidence="10 11" id="KW-0472">Membrane</keyword>
<evidence type="ECO:0000313" key="13">
    <source>
        <dbReference type="EMBL" id="KFN90477.1"/>
    </source>
</evidence>
<dbReference type="Pfam" id="PF17820">
    <property type="entry name" value="PDZ_6"/>
    <property type="match status" value="1"/>
</dbReference>
<dbReference type="InterPro" id="IPR008915">
    <property type="entry name" value="Peptidase_M50"/>
</dbReference>
<protein>
    <submittedName>
        <fullName evidence="13">Membrane-associated zinc metalloprotease</fullName>
        <ecNumber evidence="13">3.4.24.-</ecNumber>
    </submittedName>
</protein>
<dbReference type="SUPFAM" id="SSF50156">
    <property type="entry name" value="PDZ domain-like"/>
    <property type="match status" value="1"/>
</dbReference>
<comment type="subcellular location">
    <subcellularLocation>
        <location evidence="2">Membrane</location>
        <topology evidence="2">Multi-pass membrane protein</topology>
    </subcellularLocation>
</comment>
<dbReference type="GO" id="GO:0004222">
    <property type="term" value="F:metalloendopeptidase activity"/>
    <property type="evidence" value="ECO:0007669"/>
    <property type="project" value="InterPro"/>
</dbReference>
<evidence type="ECO:0000256" key="8">
    <source>
        <dbReference type="ARBA" id="ARBA00022989"/>
    </source>
</evidence>
<dbReference type="PATRIC" id="fig|1302649.3.peg.1903"/>
<evidence type="ECO:0000256" key="9">
    <source>
        <dbReference type="ARBA" id="ARBA00023049"/>
    </source>
</evidence>
<evidence type="ECO:0000256" key="3">
    <source>
        <dbReference type="ARBA" id="ARBA00007931"/>
    </source>
</evidence>
<feature type="transmembrane region" description="Helical" evidence="11">
    <location>
        <begin position="202"/>
        <end position="221"/>
    </location>
</feature>
<dbReference type="PANTHER" id="PTHR42837:SF2">
    <property type="entry name" value="MEMBRANE METALLOPROTEASE ARASP2, CHLOROPLASTIC-RELATED"/>
    <property type="match status" value="1"/>
</dbReference>
<evidence type="ECO:0000313" key="14">
    <source>
        <dbReference type="Proteomes" id="UP000029380"/>
    </source>
</evidence>
<dbReference type="InterPro" id="IPR001478">
    <property type="entry name" value="PDZ"/>
</dbReference>
<feature type="domain" description="PDZ" evidence="12">
    <location>
        <begin position="3"/>
        <end position="69"/>
    </location>
</feature>
<keyword evidence="4 13" id="KW-0645">Protease</keyword>
<dbReference type="InterPro" id="IPR036034">
    <property type="entry name" value="PDZ_sf"/>
</dbReference>
<keyword evidence="7" id="KW-0862">Zinc</keyword>
<evidence type="ECO:0000256" key="2">
    <source>
        <dbReference type="ARBA" id="ARBA00004141"/>
    </source>
</evidence>
<dbReference type="InterPro" id="IPR041489">
    <property type="entry name" value="PDZ_6"/>
</dbReference>
<dbReference type="InterPro" id="IPR004387">
    <property type="entry name" value="Pept_M50_Zn"/>
</dbReference>
<feature type="transmembrane region" description="Helical" evidence="11">
    <location>
        <begin position="153"/>
        <end position="175"/>
    </location>
</feature>
<dbReference type="Gene3D" id="2.30.42.10">
    <property type="match status" value="1"/>
</dbReference>
<evidence type="ECO:0000256" key="10">
    <source>
        <dbReference type="ARBA" id="ARBA00023136"/>
    </source>
</evidence>
<dbReference type="CDD" id="cd23081">
    <property type="entry name" value="cpPDZ_EcRseP-like"/>
    <property type="match status" value="1"/>
</dbReference>
<dbReference type="EMBL" id="JPVU01000203">
    <property type="protein sequence ID" value="KFN90477.1"/>
    <property type="molecule type" value="Genomic_DNA"/>
</dbReference>
<dbReference type="Proteomes" id="UP000029380">
    <property type="component" value="Unassembled WGS sequence"/>
</dbReference>
<dbReference type="Pfam" id="PF02163">
    <property type="entry name" value="Peptidase_M50"/>
    <property type="match status" value="1"/>
</dbReference>
<evidence type="ECO:0000256" key="11">
    <source>
        <dbReference type="SAM" id="Phobius"/>
    </source>
</evidence>
<comment type="cofactor">
    <cofactor evidence="1">
        <name>Zn(2+)</name>
        <dbReference type="ChEBI" id="CHEBI:29105"/>
    </cofactor>
</comment>
<keyword evidence="8 11" id="KW-1133">Transmembrane helix</keyword>
<organism evidence="13 14">
    <name type="scientific">Tetragenococcus muriaticus PMC-11-5</name>
    <dbReference type="NCBI Taxonomy" id="1302649"/>
    <lineage>
        <taxon>Bacteria</taxon>
        <taxon>Bacillati</taxon>
        <taxon>Bacillota</taxon>
        <taxon>Bacilli</taxon>
        <taxon>Lactobacillales</taxon>
        <taxon>Enterococcaceae</taxon>
        <taxon>Tetragenococcus</taxon>
    </lineage>
</organism>
<dbReference type="PANTHER" id="PTHR42837">
    <property type="entry name" value="REGULATOR OF SIGMA-E PROTEASE RSEP"/>
    <property type="match status" value="1"/>
</dbReference>
<dbReference type="GO" id="GO:0016020">
    <property type="term" value="C:membrane"/>
    <property type="evidence" value="ECO:0007669"/>
    <property type="project" value="UniProtKB-SubCell"/>
</dbReference>
<dbReference type="NCBIfam" id="TIGR00054">
    <property type="entry name" value="RIP metalloprotease RseP"/>
    <property type="match status" value="1"/>
</dbReference>
<gene>
    <name evidence="13" type="ORF">TMUPMC115_1902</name>
</gene>
<dbReference type="AlphaFoldDB" id="A0A091C345"/>
<dbReference type="GO" id="GO:0006508">
    <property type="term" value="P:proteolysis"/>
    <property type="evidence" value="ECO:0007669"/>
    <property type="project" value="UniProtKB-KW"/>
</dbReference>
<accession>A0A091C345</accession>
<dbReference type="SMART" id="SM00228">
    <property type="entry name" value="PDZ"/>
    <property type="match status" value="1"/>
</dbReference>
<evidence type="ECO:0000256" key="5">
    <source>
        <dbReference type="ARBA" id="ARBA00022692"/>
    </source>
</evidence>